<organism evidence="2 3">
    <name type="scientific">Actinacidiphila reveromycinica</name>
    <dbReference type="NCBI Taxonomy" id="659352"/>
    <lineage>
        <taxon>Bacteria</taxon>
        <taxon>Bacillati</taxon>
        <taxon>Actinomycetota</taxon>
        <taxon>Actinomycetes</taxon>
        <taxon>Kitasatosporales</taxon>
        <taxon>Streptomycetaceae</taxon>
        <taxon>Actinacidiphila</taxon>
    </lineage>
</organism>
<reference evidence="2 3" key="1">
    <citation type="journal article" date="2010" name="J. Bacteriol.">
        <title>Biochemical characterization of a novel indole prenyltransferase from Streptomyces sp. SN-593.</title>
        <authorList>
            <person name="Takahashi S."/>
            <person name="Takagi H."/>
            <person name="Toyoda A."/>
            <person name="Uramoto M."/>
            <person name="Nogawa T."/>
            <person name="Ueki M."/>
            <person name="Sakaki Y."/>
            <person name="Osada H."/>
        </authorList>
    </citation>
    <scope>NUCLEOTIDE SEQUENCE [LARGE SCALE GENOMIC DNA]</scope>
    <source>
        <strain evidence="2 3">SN-593</strain>
    </source>
</reference>
<feature type="compositionally biased region" description="Low complexity" evidence="1">
    <location>
        <begin position="72"/>
        <end position="81"/>
    </location>
</feature>
<gene>
    <name evidence="2" type="ORF">RVR_8248</name>
</gene>
<reference evidence="2 3" key="2">
    <citation type="journal article" date="2011" name="J. Antibiot.">
        <title>Furaquinocins I and J: novel polyketide isoprenoid hybrid compounds from Streptomyces reveromyceticus SN-593.</title>
        <authorList>
            <person name="Panthee S."/>
            <person name="Takahashi S."/>
            <person name="Takagi H."/>
            <person name="Nogawa T."/>
            <person name="Oowada E."/>
            <person name="Uramoto M."/>
            <person name="Osada H."/>
        </authorList>
    </citation>
    <scope>NUCLEOTIDE SEQUENCE [LARGE SCALE GENOMIC DNA]</scope>
    <source>
        <strain evidence="2 3">SN-593</strain>
    </source>
</reference>
<feature type="region of interest" description="Disordered" evidence="1">
    <location>
        <begin position="70"/>
        <end position="92"/>
    </location>
</feature>
<name>A0A7U3UYJ6_9ACTN</name>
<dbReference type="EMBL" id="AP018365">
    <property type="protein sequence ID" value="BBB01017.1"/>
    <property type="molecule type" value="Genomic_DNA"/>
</dbReference>
<reference evidence="2 3" key="4">
    <citation type="journal article" date="2020" name="Sci. Rep.">
        <title>beta-carboline chemical signals induce reveromycin production through a LuxR family regulator in Streptomyces sp. SN-593.</title>
        <authorList>
            <person name="Panthee S."/>
            <person name="Kito N."/>
            <person name="Hayashi T."/>
            <person name="Shimizu T."/>
            <person name="Ishikawa J."/>
            <person name="Hamamoto H."/>
            <person name="Osada H."/>
            <person name="Takahashi S."/>
        </authorList>
    </citation>
    <scope>NUCLEOTIDE SEQUENCE [LARGE SCALE GENOMIC DNA]</scope>
    <source>
        <strain evidence="2 3">SN-593</strain>
    </source>
</reference>
<reference evidence="2 3" key="3">
    <citation type="journal article" date="2011" name="Nat. Chem. Biol.">
        <title>Reveromycin A biosynthesis uses RevG and RevJ for stereospecific spiroacetal formation.</title>
        <authorList>
            <person name="Takahashi S."/>
            <person name="Toyoda A."/>
            <person name="Sekiyama Y."/>
            <person name="Takagi H."/>
            <person name="Nogawa T."/>
            <person name="Uramoto M."/>
            <person name="Suzuki R."/>
            <person name="Koshino H."/>
            <person name="Kumano T."/>
            <person name="Panthee S."/>
            <person name="Dairi T."/>
            <person name="Ishikawa J."/>
            <person name="Ikeda H."/>
            <person name="Sakaki Y."/>
            <person name="Osada H."/>
        </authorList>
    </citation>
    <scope>NUCLEOTIDE SEQUENCE [LARGE SCALE GENOMIC DNA]</scope>
    <source>
        <strain evidence="2 3">SN-593</strain>
    </source>
</reference>
<evidence type="ECO:0000313" key="3">
    <source>
        <dbReference type="Proteomes" id="UP000595703"/>
    </source>
</evidence>
<sequence>MNGPDHYREAERRLLMAWEDDSTPERSMQLVAEAQVHATLALAAATATQTSVSAFSADINSRDVDAWDDAIAPDSNAASAHDAADDEAGESR</sequence>
<proteinExistence type="predicted"/>
<dbReference type="KEGG" id="arev:RVR_8248"/>
<accession>A0A7U3UYJ6</accession>
<evidence type="ECO:0000256" key="1">
    <source>
        <dbReference type="SAM" id="MobiDB-lite"/>
    </source>
</evidence>
<dbReference type="RefSeq" id="WP_202236968.1">
    <property type="nucleotide sequence ID" value="NZ_AP018365.1"/>
</dbReference>
<evidence type="ECO:0000313" key="2">
    <source>
        <dbReference type="EMBL" id="BBB01017.1"/>
    </source>
</evidence>
<keyword evidence="3" id="KW-1185">Reference proteome</keyword>
<dbReference type="Proteomes" id="UP000595703">
    <property type="component" value="Chromosome"/>
</dbReference>
<protein>
    <submittedName>
        <fullName evidence="2">Uncharacterized protein</fullName>
    </submittedName>
</protein>
<dbReference type="AlphaFoldDB" id="A0A7U3UYJ6"/>